<sequence>MLWIGPTEPAMLDAFGAYPLEESTAALERSGTHRSGGTDGVAGGGAAAATAAAQSGAGDGGGDNGVYGGCGGGAVEGGGACAGAGKGACDAYRRDEEAHLPGGKVSQVSVEIAAPEEPSTTIDIDTSGTSKCLP</sequence>
<organism evidence="2">
    <name type="scientific">Chrysotila carterae</name>
    <name type="common">Marine alga</name>
    <name type="synonym">Syracosphaera carterae</name>
    <dbReference type="NCBI Taxonomy" id="13221"/>
    <lineage>
        <taxon>Eukaryota</taxon>
        <taxon>Haptista</taxon>
        <taxon>Haptophyta</taxon>
        <taxon>Prymnesiophyceae</taxon>
        <taxon>Isochrysidales</taxon>
        <taxon>Isochrysidaceae</taxon>
        <taxon>Chrysotila</taxon>
    </lineage>
</organism>
<protein>
    <submittedName>
        <fullName evidence="2">Uncharacterized protein</fullName>
    </submittedName>
</protein>
<proteinExistence type="predicted"/>
<name>A0A7S4BIV2_CHRCT</name>
<feature type="region of interest" description="Disordered" evidence="1">
    <location>
        <begin position="114"/>
        <end position="134"/>
    </location>
</feature>
<evidence type="ECO:0000256" key="1">
    <source>
        <dbReference type="SAM" id="MobiDB-lite"/>
    </source>
</evidence>
<feature type="region of interest" description="Disordered" evidence="1">
    <location>
        <begin position="27"/>
        <end position="69"/>
    </location>
</feature>
<accession>A0A7S4BIV2</accession>
<dbReference type="EMBL" id="HBIZ01031460">
    <property type="protein sequence ID" value="CAE0767423.1"/>
    <property type="molecule type" value="Transcribed_RNA"/>
</dbReference>
<reference evidence="2" key="1">
    <citation type="submission" date="2021-01" db="EMBL/GenBank/DDBJ databases">
        <authorList>
            <person name="Corre E."/>
            <person name="Pelletier E."/>
            <person name="Niang G."/>
            <person name="Scheremetjew M."/>
            <person name="Finn R."/>
            <person name="Kale V."/>
            <person name="Holt S."/>
            <person name="Cochrane G."/>
            <person name="Meng A."/>
            <person name="Brown T."/>
            <person name="Cohen L."/>
        </authorList>
    </citation>
    <scope>NUCLEOTIDE SEQUENCE</scope>
    <source>
        <strain evidence="2">CCMP645</strain>
    </source>
</reference>
<feature type="compositionally biased region" description="Low complexity" evidence="1">
    <location>
        <begin position="119"/>
        <end position="134"/>
    </location>
</feature>
<dbReference type="AlphaFoldDB" id="A0A7S4BIV2"/>
<feature type="compositionally biased region" description="Gly residues" evidence="1">
    <location>
        <begin position="37"/>
        <end position="46"/>
    </location>
</feature>
<gene>
    <name evidence="2" type="ORF">PCAR00345_LOCUS20035</name>
</gene>
<evidence type="ECO:0000313" key="2">
    <source>
        <dbReference type="EMBL" id="CAE0767423.1"/>
    </source>
</evidence>
<feature type="compositionally biased region" description="Gly residues" evidence="1">
    <location>
        <begin position="57"/>
        <end position="69"/>
    </location>
</feature>
<feature type="compositionally biased region" description="Low complexity" evidence="1">
    <location>
        <begin position="47"/>
        <end position="56"/>
    </location>
</feature>